<dbReference type="PANTHER" id="PTHR11266:SF80">
    <property type="entry name" value="PEROXISOMAL MEMBRANE PROTEIN 2"/>
    <property type="match status" value="1"/>
</dbReference>
<sequence length="315" mass="34519">MAMASALALLAPRPVSARPTSPHLHSRRLVLPPPRPATLSAQATTHPRKAGAGRLQQLHAASCCNNSAPAAGTSGGSATGAKDWRFFLAWYLMSLDKNPIATKAVTSAVLTLAGDLICQFIFSPIFIGIFMSLLVTLEGKPSLAVPKLKQEWLSSVLANWQLWIPFQFLNFYFVPQKFQVLAANFVALAWNVILSFKAHKEDSETGVTGGISEDDGPMGTEEVSPVLLAALHSFKETLIDDDKVNFMEMDAFLLDDENNSLVKRITTLESGLATARDIVLRLGGDSDNRKEMERRSWWQTWTANLGRACSHFFTS</sequence>
<evidence type="ECO:0000256" key="7">
    <source>
        <dbReference type="SAM" id="MobiDB-lite"/>
    </source>
</evidence>
<keyword evidence="5" id="KW-0472">Membrane</keyword>
<comment type="similarity">
    <text evidence="2 6">Belongs to the peroxisomal membrane protein PXMP2/4 family.</text>
</comment>
<dbReference type="PANTHER" id="PTHR11266">
    <property type="entry name" value="PEROXISOMAL MEMBRANE PROTEIN 2, PXMP2 MPV17"/>
    <property type="match status" value="1"/>
</dbReference>
<dbReference type="AlphaFoldDB" id="A0A3L6RCS9"/>
<feature type="region of interest" description="Disordered" evidence="7">
    <location>
        <begin position="15"/>
        <end position="51"/>
    </location>
</feature>
<dbReference type="OrthoDB" id="430207at2759"/>
<dbReference type="GO" id="GO:0005737">
    <property type="term" value="C:cytoplasm"/>
    <property type="evidence" value="ECO:0007669"/>
    <property type="project" value="TreeGrafter"/>
</dbReference>
<keyword evidence="3" id="KW-0812">Transmembrane</keyword>
<dbReference type="EMBL" id="PQIB02000009">
    <property type="protein sequence ID" value="RLN00619.1"/>
    <property type="molecule type" value="Genomic_DNA"/>
</dbReference>
<evidence type="ECO:0000256" key="3">
    <source>
        <dbReference type="ARBA" id="ARBA00022692"/>
    </source>
</evidence>
<dbReference type="InterPro" id="IPR007248">
    <property type="entry name" value="Mpv17_PMP22"/>
</dbReference>
<proteinExistence type="inferred from homology"/>
<comment type="caution">
    <text evidence="8">The sequence shown here is derived from an EMBL/GenBank/DDBJ whole genome shotgun (WGS) entry which is preliminary data.</text>
</comment>
<evidence type="ECO:0000256" key="6">
    <source>
        <dbReference type="RuleBase" id="RU363053"/>
    </source>
</evidence>
<organism evidence="8 9">
    <name type="scientific">Panicum miliaceum</name>
    <name type="common">Proso millet</name>
    <name type="synonym">Broomcorn millet</name>
    <dbReference type="NCBI Taxonomy" id="4540"/>
    <lineage>
        <taxon>Eukaryota</taxon>
        <taxon>Viridiplantae</taxon>
        <taxon>Streptophyta</taxon>
        <taxon>Embryophyta</taxon>
        <taxon>Tracheophyta</taxon>
        <taxon>Spermatophyta</taxon>
        <taxon>Magnoliopsida</taxon>
        <taxon>Liliopsida</taxon>
        <taxon>Poales</taxon>
        <taxon>Poaceae</taxon>
        <taxon>PACMAD clade</taxon>
        <taxon>Panicoideae</taxon>
        <taxon>Panicodae</taxon>
        <taxon>Paniceae</taxon>
        <taxon>Panicinae</taxon>
        <taxon>Panicum</taxon>
        <taxon>Panicum sect. Panicum</taxon>
    </lineage>
</organism>
<comment type="subcellular location">
    <subcellularLocation>
        <location evidence="1">Membrane</location>
        <topology evidence="1">Multi-pass membrane protein</topology>
    </subcellularLocation>
</comment>
<name>A0A3L6RCS9_PANMI</name>
<keyword evidence="9" id="KW-1185">Reference proteome</keyword>
<keyword evidence="4" id="KW-1133">Transmembrane helix</keyword>
<evidence type="ECO:0000256" key="4">
    <source>
        <dbReference type="ARBA" id="ARBA00022989"/>
    </source>
</evidence>
<dbReference type="Proteomes" id="UP000275267">
    <property type="component" value="Unassembled WGS sequence"/>
</dbReference>
<evidence type="ECO:0000313" key="9">
    <source>
        <dbReference type="Proteomes" id="UP000275267"/>
    </source>
</evidence>
<gene>
    <name evidence="8" type="ORF">C2845_PM06G14990</name>
</gene>
<dbReference type="Pfam" id="PF04117">
    <property type="entry name" value="Mpv17_PMP22"/>
    <property type="match status" value="1"/>
</dbReference>
<evidence type="ECO:0000256" key="1">
    <source>
        <dbReference type="ARBA" id="ARBA00004141"/>
    </source>
</evidence>
<evidence type="ECO:0000313" key="8">
    <source>
        <dbReference type="EMBL" id="RLN00619.1"/>
    </source>
</evidence>
<protein>
    <submittedName>
        <fullName evidence="8">Protein sym-1-like</fullName>
    </submittedName>
</protein>
<evidence type="ECO:0000256" key="2">
    <source>
        <dbReference type="ARBA" id="ARBA00006824"/>
    </source>
</evidence>
<evidence type="ECO:0000256" key="5">
    <source>
        <dbReference type="ARBA" id="ARBA00023136"/>
    </source>
</evidence>
<dbReference type="STRING" id="4540.A0A3L6RCS9"/>
<dbReference type="GO" id="GO:0016020">
    <property type="term" value="C:membrane"/>
    <property type="evidence" value="ECO:0007669"/>
    <property type="project" value="UniProtKB-SubCell"/>
</dbReference>
<accession>A0A3L6RCS9</accession>
<reference evidence="9" key="1">
    <citation type="journal article" date="2019" name="Nat. Commun.">
        <title>The genome of broomcorn millet.</title>
        <authorList>
            <person name="Zou C."/>
            <person name="Miki D."/>
            <person name="Li D."/>
            <person name="Tang Q."/>
            <person name="Xiao L."/>
            <person name="Rajput S."/>
            <person name="Deng P."/>
            <person name="Jia W."/>
            <person name="Huang R."/>
            <person name="Zhang M."/>
            <person name="Sun Y."/>
            <person name="Hu J."/>
            <person name="Fu X."/>
            <person name="Schnable P.S."/>
            <person name="Li F."/>
            <person name="Zhang H."/>
            <person name="Feng B."/>
            <person name="Zhu X."/>
            <person name="Liu R."/>
            <person name="Schnable J.C."/>
            <person name="Zhu J.-K."/>
            <person name="Zhang H."/>
        </authorList>
    </citation>
    <scope>NUCLEOTIDE SEQUENCE [LARGE SCALE GENOMIC DNA]</scope>
</reference>